<dbReference type="PANTHER" id="PTHR39180:SF2">
    <property type="entry name" value="DUF1641 DOMAIN-CONTAINING PROTEIN"/>
    <property type="match status" value="1"/>
</dbReference>
<dbReference type="RefSeq" id="WP_307233095.1">
    <property type="nucleotide sequence ID" value="NZ_JAUSTT010000041.1"/>
</dbReference>
<organism evidence="1 2">
    <name type="scientific">Bacillus chungangensis</name>
    <dbReference type="NCBI Taxonomy" id="587633"/>
    <lineage>
        <taxon>Bacteria</taxon>
        <taxon>Bacillati</taxon>
        <taxon>Bacillota</taxon>
        <taxon>Bacilli</taxon>
        <taxon>Bacillales</taxon>
        <taxon>Bacillaceae</taxon>
        <taxon>Bacillus</taxon>
    </lineage>
</organism>
<proteinExistence type="predicted"/>
<gene>
    <name evidence="1" type="ORF">J2S08_004257</name>
</gene>
<dbReference type="Proteomes" id="UP001223586">
    <property type="component" value="Unassembled WGS sequence"/>
</dbReference>
<sequence>MSDYLLEKLKDPEIQQSLDTILDNLPKLAEMTEMLTQTYDLCQNLTKDRVFVEDTIGGMKEFIQPLHQKAKEVASTVIEANDHAKSSTKTYGLLAVIKLLNDPQIQNILRFSEAYLKIAEEKKQHSHQ</sequence>
<keyword evidence="2" id="KW-1185">Reference proteome</keyword>
<evidence type="ECO:0000313" key="2">
    <source>
        <dbReference type="Proteomes" id="UP001223586"/>
    </source>
</evidence>
<accession>A0ABT9WZR5</accession>
<evidence type="ECO:0000313" key="1">
    <source>
        <dbReference type="EMBL" id="MDQ0178352.1"/>
    </source>
</evidence>
<dbReference type="EMBL" id="JAUSTT010000041">
    <property type="protein sequence ID" value="MDQ0178352.1"/>
    <property type="molecule type" value="Genomic_DNA"/>
</dbReference>
<name>A0ABT9WZR5_9BACI</name>
<protein>
    <submittedName>
        <fullName evidence="1">Uncharacterized protein YjgD (DUF1641 family)</fullName>
    </submittedName>
</protein>
<dbReference type="PANTHER" id="PTHR39180">
    <property type="match status" value="1"/>
</dbReference>
<comment type="caution">
    <text evidence="1">The sequence shown here is derived from an EMBL/GenBank/DDBJ whole genome shotgun (WGS) entry which is preliminary data.</text>
</comment>
<reference evidence="1 2" key="1">
    <citation type="submission" date="2023-07" db="EMBL/GenBank/DDBJ databases">
        <title>Genomic Encyclopedia of Type Strains, Phase IV (KMG-IV): sequencing the most valuable type-strain genomes for metagenomic binning, comparative biology and taxonomic classification.</title>
        <authorList>
            <person name="Goeker M."/>
        </authorList>
    </citation>
    <scope>NUCLEOTIDE SEQUENCE [LARGE SCALE GENOMIC DNA]</scope>
    <source>
        <strain evidence="1 2">DSM 23837</strain>
    </source>
</reference>